<evidence type="ECO:0000313" key="8">
    <source>
        <dbReference type="EMBL" id="WML90707.1"/>
    </source>
</evidence>
<keyword evidence="2" id="KW-0678">Repressor</keyword>
<evidence type="ECO:0000256" key="2">
    <source>
        <dbReference type="ARBA" id="ARBA00022491"/>
    </source>
</evidence>
<keyword evidence="5" id="KW-0012">Acyltransferase</keyword>
<reference evidence="8 9" key="1">
    <citation type="submission" date="2023-08" db="EMBL/GenBank/DDBJ databases">
        <title>New molecular markers tilS and rpoB for phylogenetic and monitoring studies of the genus Thiothrix biodiversity.</title>
        <authorList>
            <person name="Ravin N.V."/>
            <person name="Smolyakov D."/>
            <person name="Markov N.D."/>
            <person name="Beletsky A.V."/>
            <person name="Mardanov A.V."/>
            <person name="Rudenko T.S."/>
            <person name="Grabovich M.Y."/>
        </authorList>
    </citation>
    <scope>NUCLEOTIDE SEQUENCE [LARGE SCALE GENOMIC DNA]</scope>
    <source>
        <strain evidence="8 9">MK1</strain>
    </source>
</reference>
<feature type="domain" description="N-acetyltransferase" evidence="7">
    <location>
        <begin position="74"/>
        <end position="166"/>
    </location>
</feature>
<dbReference type="SUPFAM" id="SSF55729">
    <property type="entry name" value="Acyl-CoA N-acyltransferases (Nat)"/>
    <property type="match status" value="1"/>
</dbReference>
<organism evidence="8 9">
    <name type="scientific">Thiothrix lacustris</name>
    <dbReference type="NCBI Taxonomy" id="525917"/>
    <lineage>
        <taxon>Bacteria</taxon>
        <taxon>Pseudomonadati</taxon>
        <taxon>Pseudomonadota</taxon>
        <taxon>Gammaproteobacteria</taxon>
        <taxon>Thiotrichales</taxon>
        <taxon>Thiotrichaceae</taxon>
        <taxon>Thiothrix</taxon>
    </lineage>
</organism>
<dbReference type="Gene3D" id="3.40.630.30">
    <property type="match status" value="1"/>
</dbReference>
<dbReference type="InterPro" id="IPR000182">
    <property type="entry name" value="GNAT_dom"/>
</dbReference>
<dbReference type="InterPro" id="IPR016181">
    <property type="entry name" value="Acyl_CoA_acyltransferase"/>
</dbReference>
<evidence type="ECO:0000256" key="4">
    <source>
        <dbReference type="ARBA" id="ARBA00022679"/>
    </source>
</evidence>
<dbReference type="EMBL" id="CP133218">
    <property type="protein sequence ID" value="WML90707.1"/>
    <property type="molecule type" value="Genomic_DNA"/>
</dbReference>
<evidence type="ECO:0000256" key="6">
    <source>
        <dbReference type="ARBA" id="ARBA00049880"/>
    </source>
</evidence>
<dbReference type="PANTHER" id="PTHR36449:SF1">
    <property type="entry name" value="ACETYLTRANSFERASE"/>
    <property type="match status" value="1"/>
</dbReference>
<evidence type="ECO:0000256" key="3">
    <source>
        <dbReference type="ARBA" id="ARBA00022649"/>
    </source>
</evidence>
<evidence type="ECO:0000313" key="9">
    <source>
        <dbReference type="Proteomes" id="UP001236657"/>
    </source>
</evidence>
<accession>A0ABY9MQ51</accession>
<evidence type="ECO:0000256" key="5">
    <source>
        <dbReference type="ARBA" id="ARBA00023315"/>
    </source>
</evidence>
<evidence type="ECO:0000259" key="7">
    <source>
        <dbReference type="Pfam" id="PF13508"/>
    </source>
</evidence>
<dbReference type="RefSeq" id="WP_308895240.1">
    <property type="nucleotide sequence ID" value="NZ_CP133218.1"/>
</dbReference>
<dbReference type="Proteomes" id="UP001236657">
    <property type="component" value="Chromosome"/>
</dbReference>
<dbReference type="PANTHER" id="PTHR36449">
    <property type="entry name" value="ACETYLTRANSFERASE-RELATED"/>
    <property type="match status" value="1"/>
</dbReference>
<gene>
    <name evidence="8" type="ORF">RCF98_17295</name>
</gene>
<sequence>MAQHATASDTCLKAHCRDETCMGISKPRPLSEEDDRSEFDCGRASLNEWFQRHAWKNHKADISRTNILCDTETGKIAGYVTLLAAEIRREFLVKAQQRNKPEAIPVILLGQLAVDTHYQGQGLSTSLLFFAFKTVLRIADVAGCYGLITHPLDESVRAFYQHQGFQDIPYDPERAMMVRIADLRASGF</sequence>
<keyword evidence="9" id="KW-1185">Reference proteome</keyword>
<name>A0ABY9MQ51_9GAMM</name>
<keyword evidence="3" id="KW-1277">Toxin-antitoxin system</keyword>
<evidence type="ECO:0000256" key="1">
    <source>
        <dbReference type="ARBA" id="ARBA00009342"/>
    </source>
</evidence>
<comment type="similarity">
    <text evidence="1">Belongs to the acetyltransferase family. GNAT subfamily.</text>
</comment>
<keyword evidence="4" id="KW-0808">Transferase</keyword>
<proteinExistence type="inferred from homology"/>
<comment type="catalytic activity">
    <reaction evidence="6">
        <text>glycyl-tRNA(Gly) + acetyl-CoA = N-acetylglycyl-tRNA(Gly) + CoA + H(+)</text>
        <dbReference type="Rhea" id="RHEA:81867"/>
        <dbReference type="Rhea" id="RHEA-COMP:9683"/>
        <dbReference type="Rhea" id="RHEA-COMP:19766"/>
        <dbReference type="ChEBI" id="CHEBI:15378"/>
        <dbReference type="ChEBI" id="CHEBI:57287"/>
        <dbReference type="ChEBI" id="CHEBI:57288"/>
        <dbReference type="ChEBI" id="CHEBI:78522"/>
        <dbReference type="ChEBI" id="CHEBI:232036"/>
    </reaction>
</comment>
<protein>
    <submittedName>
        <fullName evidence="8">GNAT family N-acetyltransferase</fullName>
    </submittedName>
</protein>
<dbReference type="Pfam" id="PF13508">
    <property type="entry name" value="Acetyltransf_7"/>
    <property type="match status" value="1"/>
</dbReference>